<dbReference type="AlphaFoldDB" id="A0A090E4K0"/>
<dbReference type="Proteomes" id="UP000045285">
    <property type="component" value="Unassembled WGS sequence"/>
</dbReference>
<dbReference type="Pfam" id="PF14216">
    <property type="entry name" value="DUF4326"/>
    <property type="match status" value="1"/>
</dbReference>
<proteinExistence type="predicted"/>
<feature type="compositionally biased region" description="Low complexity" evidence="1">
    <location>
        <begin position="73"/>
        <end position="83"/>
    </location>
</feature>
<name>A0A090E4K0_MESPL</name>
<organism evidence="3 4">
    <name type="scientific">Mesorhizobium plurifarium</name>
    <dbReference type="NCBI Taxonomy" id="69974"/>
    <lineage>
        <taxon>Bacteria</taxon>
        <taxon>Pseudomonadati</taxon>
        <taxon>Pseudomonadota</taxon>
        <taxon>Alphaproteobacteria</taxon>
        <taxon>Hyphomicrobiales</taxon>
        <taxon>Phyllobacteriaceae</taxon>
        <taxon>Mesorhizobium</taxon>
    </lineage>
</organism>
<evidence type="ECO:0000256" key="1">
    <source>
        <dbReference type="SAM" id="MobiDB-lite"/>
    </source>
</evidence>
<keyword evidence="4" id="KW-1185">Reference proteome</keyword>
<accession>A0A090E4K0</accession>
<evidence type="ECO:0000313" key="3">
    <source>
        <dbReference type="EMBL" id="CDX24379.1"/>
    </source>
</evidence>
<feature type="region of interest" description="Disordered" evidence="1">
    <location>
        <begin position="73"/>
        <end position="92"/>
    </location>
</feature>
<protein>
    <recommendedName>
        <fullName evidence="2">DUF4326 domain-containing protein</fullName>
    </recommendedName>
</protein>
<dbReference type="InterPro" id="IPR025475">
    <property type="entry name" value="DUF4326"/>
</dbReference>
<dbReference type="EMBL" id="CCMZ01000035">
    <property type="protein sequence ID" value="CDX24379.1"/>
    <property type="molecule type" value="Genomic_DNA"/>
</dbReference>
<reference evidence="4" key="1">
    <citation type="submission" date="2014-08" db="EMBL/GenBank/DDBJ databases">
        <authorList>
            <person name="Moulin L."/>
        </authorList>
    </citation>
    <scope>NUCLEOTIDE SEQUENCE [LARGE SCALE GENOMIC DNA]</scope>
</reference>
<feature type="domain" description="DUF4326" evidence="2">
    <location>
        <begin position="9"/>
        <end position="65"/>
    </location>
</feature>
<evidence type="ECO:0000259" key="2">
    <source>
        <dbReference type="Pfam" id="PF14216"/>
    </source>
</evidence>
<evidence type="ECO:0000313" key="4">
    <source>
        <dbReference type="Proteomes" id="UP000045285"/>
    </source>
</evidence>
<gene>
    <name evidence="3" type="ORF">MPL3356_400044</name>
</gene>
<sequence>MCRVLNKHHAGLPAGAVYIGRGSKWGNPFRIGPDGDRDTVIASHERWLAGQHALLRALDGLRGKDPRVLLRSASVPRRSPAAARQRDARGAHRMVAQDRVILVLPAGPSHRLPL</sequence>